<dbReference type="eggNOG" id="COG3735">
    <property type="taxonomic scope" value="Bacteria"/>
</dbReference>
<dbReference type="Proteomes" id="UP000006094">
    <property type="component" value="Chromosome"/>
</dbReference>
<name>K0B365_GOTA9</name>
<dbReference type="PANTHER" id="PTHR40590:SF1">
    <property type="entry name" value="CYTOPLASMIC PROTEIN"/>
    <property type="match status" value="1"/>
</dbReference>
<gene>
    <name evidence="1" type="ordered locus">Curi_c26220</name>
</gene>
<sequence length="456" mass="52018">MKINIKVSSFLIALTLFISSFILPNSTYALSGEISLEDNVSQDVPSKWAVDEIIDAEIYGVINQELSKDYKKHITAEDLLTLDTLLYNSLDTDSSNKDKIDNTKISLNEYVTKEDVMAVFYNTLKAIGNVKIDETDPVKYMISKNILKGSGNDLKLKSRCTKEQAIIISKRIYELVAKELGNTSKGLMWKVSGGKNDVYILGSIHIAKKDLYPLDSKITDIFKDSTHLSVEVNILDLENIQNEILDKGFYKEGSLKDNISEETHELLLKKLEEYGIDYSIFEKAKPWYTALSLATLDYQTSEYEKAMGIDQYFLTKGVFNKEILELEGAKFQFDLFDNFSPETQEENLEGTLLSLGKTNNDITIQGEMMQTMWNYWKNSDINGFEEIINIATKEDTEYNEKLWHERNINMTKKIDGYLNSEDEGTYFVVFGAGHLFGKTGVLKGLEERGYKLEHIK</sequence>
<dbReference type="AlphaFoldDB" id="K0B365"/>
<dbReference type="EMBL" id="CP003326">
    <property type="protein sequence ID" value="AFS79617.1"/>
    <property type="molecule type" value="Genomic_DNA"/>
</dbReference>
<dbReference type="PANTHER" id="PTHR40590">
    <property type="entry name" value="CYTOPLASMIC PROTEIN-RELATED"/>
    <property type="match status" value="1"/>
</dbReference>
<accession>K0B365</accession>
<evidence type="ECO:0000313" key="1">
    <source>
        <dbReference type="EMBL" id="AFS79617.1"/>
    </source>
</evidence>
<dbReference type="KEGG" id="cad:Curi_c26220"/>
<dbReference type="STRING" id="1128398.Curi_c26220"/>
<dbReference type="InterPro" id="IPR002816">
    <property type="entry name" value="TraB/PrgY/GumN_fam"/>
</dbReference>
<proteinExistence type="predicted"/>
<protein>
    <submittedName>
        <fullName evidence="1">GumN family protein</fullName>
    </submittedName>
</protein>
<dbReference type="HOGENOM" id="CLU_043503_0_0_9"/>
<dbReference type="Pfam" id="PF01963">
    <property type="entry name" value="TraB_PrgY_gumN"/>
    <property type="match status" value="1"/>
</dbReference>
<keyword evidence="2" id="KW-1185">Reference proteome</keyword>
<dbReference type="RefSeq" id="WP_014968751.1">
    <property type="nucleotide sequence ID" value="NC_018664.1"/>
</dbReference>
<dbReference type="InterPro" id="IPR047111">
    <property type="entry name" value="YbaP-like"/>
</dbReference>
<dbReference type="CDD" id="cd14789">
    <property type="entry name" value="Tiki"/>
    <property type="match status" value="1"/>
</dbReference>
<reference evidence="1 2" key="1">
    <citation type="journal article" date="2012" name="PLoS ONE">
        <title>The purine-utilizing bacterium Clostridium acidurici 9a: a genome-guided metabolic reconsideration.</title>
        <authorList>
            <person name="Hartwich K."/>
            <person name="Poehlein A."/>
            <person name="Daniel R."/>
        </authorList>
    </citation>
    <scope>NUCLEOTIDE SEQUENCE [LARGE SCALE GENOMIC DNA]</scope>
    <source>
        <strain evidence="2">ATCC 7906 / DSM 604 / BCRC 14475 / CIP 104303 / KCTC 5404 / NCIMB 10678 / 9a</strain>
    </source>
</reference>
<organism evidence="1 2">
    <name type="scientific">Gottschalkia acidurici (strain ATCC 7906 / DSM 604 / BCRC 14475 / CIP 104303 / KCTC 5404 / NCIMB 10678 / 9a)</name>
    <name type="common">Clostridium acidurici</name>
    <dbReference type="NCBI Taxonomy" id="1128398"/>
    <lineage>
        <taxon>Bacteria</taxon>
        <taxon>Bacillati</taxon>
        <taxon>Bacillota</taxon>
        <taxon>Tissierellia</taxon>
        <taxon>Tissierellales</taxon>
        <taxon>Gottschalkiaceae</taxon>
        <taxon>Gottschalkia</taxon>
    </lineage>
</organism>
<evidence type="ECO:0000313" key="2">
    <source>
        <dbReference type="Proteomes" id="UP000006094"/>
    </source>
</evidence>